<evidence type="ECO:0000259" key="1">
    <source>
        <dbReference type="Pfam" id="PF06904"/>
    </source>
</evidence>
<dbReference type="PROSITE" id="PS51257">
    <property type="entry name" value="PROKAR_LIPOPROTEIN"/>
    <property type="match status" value="1"/>
</dbReference>
<dbReference type="RefSeq" id="WP_097572814.1">
    <property type="nucleotide sequence ID" value="NZ_NWQG01000043.1"/>
</dbReference>
<dbReference type="Pfam" id="PF06904">
    <property type="entry name" value="Extensin-like_C"/>
    <property type="match status" value="1"/>
</dbReference>
<accession>A0A2A6FIR3</accession>
<feature type="domain" description="Extensin-like C-terminal" evidence="1">
    <location>
        <begin position="95"/>
        <end position="268"/>
    </location>
</feature>
<gene>
    <name evidence="2" type="ORF">CN311_08210</name>
</gene>
<dbReference type="AlphaFoldDB" id="A0A2A6FIR3"/>
<dbReference type="EMBL" id="NWQG01000043">
    <property type="protein sequence ID" value="PDQ21625.1"/>
    <property type="molecule type" value="Genomic_DNA"/>
</dbReference>
<proteinExistence type="predicted"/>
<dbReference type="InterPro" id="IPR009683">
    <property type="entry name" value="Extensin-like_C"/>
</dbReference>
<comment type="caution">
    <text evidence="2">The sequence shown here is derived from an EMBL/GenBank/DDBJ whole genome shotgun (WGS) entry which is preliminary data.</text>
</comment>
<organism evidence="2 3">
    <name type="scientific">Mesorhizobium sanjuanii</name>
    <dbReference type="NCBI Taxonomy" id="2037900"/>
    <lineage>
        <taxon>Bacteria</taxon>
        <taxon>Pseudomonadati</taxon>
        <taxon>Pseudomonadota</taxon>
        <taxon>Alphaproteobacteria</taxon>
        <taxon>Hyphomicrobiales</taxon>
        <taxon>Phyllobacteriaceae</taxon>
        <taxon>Mesorhizobium</taxon>
    </lineage>
</organism>
<sequence>MAGTFRAVFFAAARQSKRAAMTAAGLALVAVSACNTGSVLSLQPAVDVGSQTSAVPQYSGMQRLVPSNPDMMTAAYPRMDDPMAPTEQMPASETDCRKELQRLGVVYTDLAPIHEGQCGIDYPVKVSAIGSIQMKPAATLTCDMAATFAGWTRNELVPSARWRYFSGVKTIHQGSSYSCRRIAGEGVLSEHGKGNALDVMSIELNNGDDIDVRKPGLFAFRTRGFLNNVRADGCQYFTTVLGPGYNYDHRNHFHFDIKNRRNGYRACR</sequence>
<evidence type="ECO:0000313" key="2">
    <source>
        <dbReference type="EMBL" id="PDQ21625.1"/>
    </source>
</evidence>
<dbReference type="Proteomes" id="UP000219182">
    <property type="component" value="Unassembled WGS sequence"/>
</dbReference>
<name>A0A2A6FIR3_9HYPH</name>
<evidence type="ECO:0000313" key="3">
    <source>
        <dbReference type="Proteomes" id="UP000219182"/>
    </source>
</evidence>
<reference evidence="2 3" key="1">
    <citation type="submission" date="2017-09" db="EMBL/GenBank/DDBJ databases">
        <title>Mesorhizobum sanjuanii sp. nov. isolated from nodules of Lotus tenuis in saline-alkaline lowlands of Flooding Pampa.</title>
        <authorList>
            <person name="Sannazzaro A.I."/>
            <person name="Torres Tejerizo G.A."/>
            <person name="Fontana F."/>
            <person name="Cumpa Velazquez L.M."/>
            <person name="Hansen L."/>
            <person name="Pistorio M."/>
            <person name="Estrella M.J."/>
        </authorList>
    </citation>
    <scope>NUCLEOTIDE SEQUENCE [LARGE SCALE GENOMIC DNA]</scope>
    <source>
        <strain evidence="2 3">BSA136</strain>
    </source>
</reference>
<keyword evidence="3" id="KW-1185">Reference proteome</keyword>
<protein>
    <submittedName>
        <fullName evidence="2">Extensin</fullName>
    </submittedName>
</protein>